<protein>
    <submittedName>
        <fullName evidence="1">Uncharacterized protein</fullName>
    </submittedName>
</protein>
<dbReference type="KEGG" id="swf:E3E12_04005"/>
<dbReference type="RefSeq" id="WP_141443206.1">
    <property type="nucleotide sequence ID" value="NZ_CP038231.1"/>
</dbReference>
<keyword evidence="2" id="KW-1185">Reference proteome</keyword>
<name>A0A4Y6U7V1_9PROT</name>
<gene>
    <name evidence="1" type="ORF">E3E12_04005</name>
</gene>
<dbReference type="AlphaFoldDB" id="A0A4Y6U7V1"/>
<dbReference type="Proteomes" id="UP000318709">
    <property type="component" value="Chromosome"/>
</dbReference>
<evidence type="ECO:0000313" key="2">
    <source>
        <dbReference type="Proteomes" id="UP000318709"/>
    </source>
</evidence>
<dbReference type="EMBL" id="CP038231">
    <property type="protein sequence ID" value="QDH13499.1"/>
    <property type="molecule type" value="Genomic_DNA"/>
</dbReference>
<accession>A0A4Y6U7V1</accession>
<sequence>MPHPFAFIAVKPGLYVNPISIVSMGTFALPAGTTPDVQQEMVAGVEVITPEGHFRISGVPTAQKALDAVLEGLKKAGLKLLQFKDINGFSQLYVNPAHLVAITAYPGQNGLDGQTEAYLMGQRLGPDLDTNVMAQVQAQLKAGGDFVQLPLADHGHRQNGTVLVRRTAVLSLEAAHHPGETILGLARCVPLWHGLHVSQPLAEVVKAFSNQA</sequence>
<proteinExistence type="predicted"/>
<evidence type="ECO:0000313" key="1">
    <source>
        <dbReference type="EMBL" id="QDH13499.1"/>
    </source>
</evidence>
<reference evidence="1 2" key="1">
    <citation type="submission" date="2019-03" db="EMBL/GenBank/DDBJ databases">
        <title>The complete genome sequence of Swingsia_sp. F3b2 LMG30590(T).</title>
        <authorList>
            <person name="Chua K.-O."/>
            <person name="Chan K.-G."/>
            <person name="See-Too W.-S."/>
        </authorList>
    </citation>
    <scope>NUCLEOTIDE SEQUENCE [LARGE SCALE GENOMIC DNA]</scope>
    <source>
        <strain evidence="1 2">F3b2</strain>
    </source>
</reference>
<organism evidence="1 2">
    <name type="scientific">Formicincola oecophyllae</name>
    <dbReference type="NCBI Taxonomy" id="2558361"/>
    <lineage>
        <taxon>Bacteria</taxon>
        <taxon>Pseudomonadati</taxon>
        <taxon>Pseudomonadota</taxon>
        <taxon>Alphaproteobacteria</taxon>
        <taxon>Acetobacterales</taxon>
        <taxon>Acetobacteraceae</taxon>
        <taxon>Formicincola</taxon>
    </lineage>
</organism>